<feature type="compositionally biased region" description="Polar residues" evidence="5">
    <location>
        <begin position="175"/>
        <end position="201"/>
    </location>
</feature>
<dbReference type="Pfam" id="PF13639">
    <property type="entry name" value="zf-RING_2"/>
    <property type="match status" value="1"/>
</dbReference>
<feature type="compositionally biased region" description="Basic and acidic residues" evidence="5">
    <location>
        <begin position="18"/>
        <end position="41"/>
    </location>
</feature>
<dbReference type="SMART" id="SM00744">
    <property type="entry name" value="RINGv"/>
    <property type="match status" value="1"/>
</dbReference>
<dbReference type="InterPro" id="IPR013083">
    <property type="entry name" value="Znf_RING/FYVE/PHD"/>
</dbReference>
<dbReference type="FunFam" id="3.30.40.10:FF:000348">
    <property type="entry name" value="E3 ubiquitin-protein ligase"/>
    <property type="match status" value="1"/>
</dbReference>
<evidence type="ECO:0000259" key="7">
    <source>
        <dbReference type="PROSITE" id="PS50089"/>
    </source>
</evidence>
<sequence length="492" mass="54170">MAVSTQEASQENSTDRYPLLKEPHENNENQDHVIDIERGRDTSSSGSSHNGSPHGSNMPHHENTPSSGVRLPITPSPSSSPHGSNSRSSSVSRRGEGSGRRHWSPFNTILWFIIELVFTVGQIIAAIVVLSVSRNENPQTPLFAWIAGYAGGCAASLPILYWRYVYRNLGAEQGSTQLRPDSSQGNSTSEPNSYTTVSLARTTEEEDGQNTSSETWDQQTMGAPNASEPRRKSQPCAPPVPCNGQGEVTSIGRDQGSEETEEEELEGYKSNDEEEDYELRVVGFKLLVWLSALMLRFKMSLDCFFAVWFVVGNVWIFGGHSSSSDAPNLYWLCIVFLMFSFIGYAMPFILCSMICCCLPCIISFLGVRDDMNRMRGATEETINALPTHKFKSKEKGSRNSRDSNSGADDGGFVAAGTETERVISGEDAVCCICLARYADDDELRELPCSHFFHTECIDKWLKINATCPLCKFEIGDSNVNSPPAADSTSQQV</sequence>
<feature type="compositionally biased region" description="Polar residues" evidence="5">
    <location>
        <begin position="1"/>
        <end position="12"/>
    </location>
</feature>
<protein>
    <recommendedName>
        <fullName evidence="7">RING-type domain-containing protein</fullName>
    </recommendedName>
</protein>
<evidence type="ECO:0000256" key="3">
    <source>
        <dbReference type="ARBA" id="ARBA00022833"/>
    </source>
</evidence>
<dbReference type="EMBL" id="SDRB02013249">
    <property type="protein sequence ID" value="THF95526.1"/>
    <property type="molecule type" value="Genomic_DNA"/>
</dbReference>
<feature type="compositionally biased region" description="Polar residues" evidence="5">
    <location>
        <begin position="209"/>
        <end position="222"/>
    </location>
</feature>
<feature type="transmembrane region" description="Helical" evidence="6">
    <location>
        <begin position="329"/>
        <end position="362"/>
    </location>
</feature>
<evidence type="ECO:0000313" key="8">
    <source>
        <dbReference type="EMBL" id="THF95526.1"/>
    </source>
</evidence>
<feature type="region of interest" description="Disordered" evidence="5">
    <location>
        <begin position="1"/>
        <end position="100"/>
    </location>
</feature>
<gene>
    <name evidence="8" type="ORF">TEA_002088</name>
</gene>
<accession>A0A4V3WJ40</accession>
<feature type="domain" description="RING-type" evidence="7">
    <location>
        <begin position="430"/>
        <end position="471"/>
    </location>
</feature>
<keyword evidence="6" id="KW-1133">Transmembrane helix</keyword>
<evidence type="ECO:0000256" key="1">
    <source>
        <dbReference type="ARBA" id="ARBA00022723"/>
    </source>
</evidence>
<dbReference type="SMART" id="SM00184">
    <property type="entry name" value="RING"/>
    <property type="match status" value="1"/>
</dbReference>
<feature type="transmembrane region" description="Helical" evidence="6">
    <location>
        <begin position="142"/>
        <end position="162"/>
    </location>
</feature>
<keyword evidence="2 4" id="KW-0863">Zinc-finger</keyword>
<keyword evidence="6" id="KW-0472">Membrane</keyword>
<feature type="region of interest" description="Disordered" evidence="5">
    <location>
        <begin position="175"/>
        <end position="271"/>
    </location>
</feature>
<reference evidence="8 9" key="1">
    <citation type="journal article" date="2018" name="Proc. Natl. Acad. Sci. U.S.A.">
        <title>Draft genome sequence of Camellia sinensis var. sinensis provides insights into the evolution of the tea genome and tea quality.</title>
        <authorList>
            <person name="Wei C."/>
            <person name="Yang H."/>
            <person name="Wang S."/>
            <person name="Zhao J."/>
            <person name="Liu C."/>
            <person name="Gao L."/>
            <person name="Xia E."/>
            <person name="Lu Y."/>
            <person name="Tai Y."/>
            <person name="She G."/>
            <person name="Sun J."/>
            <person name="Cao H."/>
            <person name="Tong W."/>
            <person name="Gao Q."/>
            <person name="Li Y."/>
            <person name="Deng W."/>
            <person name="Jiang X."/>
            <person name="Wang W."/>
            <person name="Chen Q."/>
            <person name="Zhang S."/>
            <person name="Li H."/>
            <person name="Wu J."/>
            <person name="Wang P."/>
            <person name="Li P."/>
            <person name="Shi C."/>
            <person name="Zheng F."/>
            <person name="Jian J."/>
            <person name="Huang B."/>
            <person name="Shan D."/>
            <person name="Shi M."/>
            <person name="Fang C."/>
            <person name="Yue Y."/>
            <person name="Li F."/>
            <person name="Li D."/>
            <person name="Wei S."/>
            <person name="Han B."/>
            <person name="Jiang C."/>
            <person name="Yin Y."/>
            <person name="Xia T."/>
            <person name="Zhang Z."/>
            <person name="Bennetzen J.L."/>
            <person name="Zhao S."/>
            <person name="Wan X."/>
        </authorList>
    </citation>
    <scope>NUCLEOTIDE SEQUENCE [LARGE SCALE GENOMIC DNA]</scope>
    <source>
        <strain evidence="9">cv. Shuchazao</strain>
        <tissue evidence="8">Leaf</tissue>
    </source>
</reference>
<keyword evidence="1" id="KW-0479">Metal-binding</keyword>
<dbReference type="GO" id="GO:0008270">
    <property type="term" value="F:zinc ion binding"/>
    <property type="evidence" value="ECO:0007669"/>
    <property type="project" value="UniProtKB-KW"/>
</dbReference>
<evidence type="ECO:0000313" key="9">
    <source>
        <dbReference type="Proteomes" id="UP000306102"/>
    </source>
</evidence>
<comment type="caution">
    <text evidence="8">The sequence shown here is derived from an EMBL/GenBank/DDBJ whole genome shotgun (WGS) entry which is preliminary data.</text>
</comment>
<organism evidence="8 9">
    <name type="scientific">Camellia sinensis var. sinensis</name>
    <name type="common">China tea</name>
    <dbReference type="NCBI Taxonomy" id="542762"/>
    <lineage>
        <taxon>Eukaryota</taxon>
        <taxon>Viridiplantae</taxon>
        <taxon>Streptophyta</taxon>
        <taxon>Embryophyta</taxon>
        <taxon>Tracheophyta</taxon>
        <taxon>Spermatophyta</taxon>
        <taxon>Magnoliopsida</taxon>
        <taxon>eudicotyledons</taxon>
        <taxon>Gunneridae</taxon>
        <taxon>Pentapetalae</taxon>
        <taxon>asterids</taxon>
        <taxon>Ericales</taxon>
        <taxon>Theaceae</taxon>
        <taxon>Camellia</taxon>
    </lineage>
</organism>
<dbReference type="PANTHER" id="PTHR46225">
    <property type="entry name" value="C3H4 TYPE ZINC FINGER PROTEIN"/>
    <property type="match status" value="1"/>
</dbReference>
<evidence type="ECO:0000256" key="4">
    <source>
        <dbReference type="PROSITE-ProRule" id="PRU00175"/>
    </source>
</evidence>
<dbReference type="InterPro" id="IPR001841">
    <property type="entry name" value="Znf_RING"/>
</dbReference>
<feature type="region of interest" description="Disordered" evidence="5">
    <location>
        <begin position="390"/>
        <end position="412"/>
    </location>
</feature>
<proteinExistence type="predicted"/>
<feature type="compositionally biased region" description="Low complexity" evidence="5">
    <location>
        <begin position="43"/>
        <end position="57"/>
    </location>
</feature>
<feature type="transmembrane region" description="Helical" evidence="6">
    <location>
        <begin position="299"/>
        <end position="317"/>
    </location>
</feature>
<evidence type="ECO:0000256" key="6">
    <source>
        <dbReference type="SAM" id="Phobius"/>
    </source>
</evidence>
<evidence type="ECO:0000256" key="2">
    <source>
        <dbReference type="ARBA" id="ARBA00022771"/>
    </source>
</evidence>
<keyword evidence="6" id="KW-0812">Transmembrane</keyword>
<dbReference type="InterPro" id="IPR011016">
    <property type="entry name" value="Znf_RING-CH"/>
</dbReference>
<keyword evidence="3" id="KW-0862">Zinc</keyword>
<dbReference type="PROSITE" id="PS50089">
    <property type="entry name" value="ZF_RING_2"/>
    <property type="match status" value="1"/>
</dbReference>
<evidence type="ECO:0000256" key="5">
    <source>
        <dbReference type="SAM" id="MobiDB-lite"/>
    </source>
</evidence>
<dbReference type="AlphaFoldDB" id="A0A4V3WJ40"/>
<feature type="transmembrane region" description="Helical" evidence="6">
    <location>
        <begin position="109"/>
        <end position="130"/>
    </location>
</feature>
<dbReference type="SUPFAM" id="SSF57850">
    <property type="entry name" value="RING/U-box"/>
    <property type="match status" value="1"/>
</dbReference>
<dbReference type="Proteomes" id="UP000306102">
    <property type="component" value="Unassembled WGS sequence"/>
</dbReference>
<dbReference type="PANTHER" id="PTHR46225:SF19">
    <property type="entry name" value="RING-TYPE DOMAIN-CONTAINING PROTEIN"/>
    <property type="match status" value="1"/>
</dbReference>
<feature type="compositionally biased region" description="Low complexity" evidence="5">
    <location>
        <begin position="70"/>
        <end position="92"/>
    </location>
</feature>
<dbReference type="Gene3D" id="3.30.40.10">
    <property type="entry name" value="Zinc/RING finger domain, C3HC4 (zinc finger)"/>
    <property type="match status" value="1"/>
</dbReference>
<name>A0A4V3WJ40_CAMSN</name>
<keyword evidence="9" id="KW-1185">Reference proteome</keyword>